<dbReference type="KEGG" id="blag:BLTE_04360"/>
<keyword evidence="5" id="KW-1185">Reference proteome</keyword>
<evidence type="ECO:0000259" key="3">
    <source>
        <dbReference type="PROSITE" id="PS51186"/>
    </source>
</evidence>
<evidence type="ECO:0000313" key="5">
    <source>
        <dbReference type="Proteomes" id="UP000266934"/>
    </source>
</evidence>
<dbReference type="OrthoDB" id="9815099at2"/>
<dbReference type="Pfam" id="PF13508">
    <property type="entry name" value="Acetyltransf_7"/>
    <property type="match status" value="1"/>
</dbReference>
<dbReference type="Gene3D" id="3.40.630.30">
    <property type="match status" value="1"/>
</dbReference>
<evidence type="ECO:0000256" key="2">
    <source>
        <dbReference type="ARBA" id="ARBA00023315"/>
    </source>
</evidence>
<dbReference type="InterPro" id="IPR050832">
    <property type="entry name" value="Bact_Acetyltransf"/>
</dbReference>
<proteinExistence type="predicted"/>
<dbReference type="PANTHER" id="PTHR43877">
    <property type="entry name" value="AMINOALKYLPHOSPHONATE N-ACETYLTRANSFERASE-RELATED-RELATED"/>
    <property type="match status" value="1"/>
</dbReference>
<keyword evidence="1 4" id="KW-0808">Transferase</keyword>
<dbReference type="AlphaFoldDB" id="A0A348FWR8"/>
<protein>
    <submittedName>
        <fullName evidence="4">N-acetyltransferase</fullName>
    </submittedName>
</protein>
<sequence>MTQLSIAILPESPEDAPAVERLNDHAFGPGRYVRAAFRLREGVPHVAGASFIARVGTLLVGSVRLSPITIGEAPALVLGPLTVDPDFRSRGIGGALVRRALDASRALGHRLVLLVGDEPYYAKLGFKRVPRGRVIMPGPVDKDRILIAELEDGAFEGVEGPARPGYGAVAA</sequence>
<dbReference type="InterPro" id="IPR016181">
    <property type="entry name" value="Acyl_CoA_acyltransferase"/>
</dbReference>
<organism evidence="4 5">
    <name type="scientific">Blastochloris tepida</name>
    <dbReference type="NCBI Taxonomy" id="2233851"/>
    <lineage>
        <taxon>Bacteria</taxon>
        <taxon>Pseudomonadati</taxon>
        <taxon>Pseudomonadota</taxon>
        <taxon>Alphaproteobacteria</taxon>
        <taxon>Hyphomicrobiales</taxon>
        <taxon>Blastochloridaceae</taxon>
        <taxon>Blastochloris</taxon>
    </lineage>
</organism>
<dbReference type="EMBL" id="AP018907">
    <property type="protein sequence ID" value="BBF91751.1"/>
    <property type="molecule type" value="Genomic_DNA"/>
</dbReference>
<dbReference type="InterPro" id="IPR000182">
    <property type="entry name" value="GNAT_dom"/>
</dbReference>
<dbReference type="SUPFAM" id="SSF55729">
    <property type="entry name" value="Acyl-CoA N-acyltransferases (Nat)"/>
    <property type="match status" value="1"/>
</dbReference>
<dbReference type="CDD" id="cd04301">
    <property type="entry name" value="NAT_SF"/>
    <property type="match status" value="1"/>
</dbReference>
<accession>A0A348FWR8</accession>
<feature type="domain" description="N-acetyltransferase" evidence="3">
    <location>
        <begin position="6"/>
        <end position="151"/>
    </location>
</feature>
<dbReference type="PANTHER" id="PTHR43877:SF1">
    <property type="entry name" value="ACETYLTRANSFERASE"/>
    <property type="match status" value="1"/>
</dbReference>
<gene>
    <name evidence="4" type="ORF">BLTE_04360</name>
</gene>
<dbReference type="PROSITE" id="PS51186">
    <property type="entry name" value="GNAT"/>
    <property type="match status" value="1"/>
</dbReference>
<dbReference type="GO" id="GO:0016747">
    <property type="term" value="F:acyltransferase activity, transferring groups other than amino-acyl groups"/>
    <property type="evidence" value="ECO:0007669"/>
    <property type="project" value="InterPro"/>
</dbReference>
<dbReference type="RefSeq" id="WP_126397221.1">
    <property type="nucleotide sequence ID" value="NZ_AP018907.1"/>
</dbReference>
<name>A0A348FWR8_9HYPH</name>
<dbReference type="Proteomes" id="UP000266934">
    <property type="component" value="Chromosome"/>
</dbReference>
<reference evidence="4 5" key="1">
    <citation type="submission" date="2018-08" db="EMBL/GenBank/DDBJ databases">
        <title>Complete genome sequencing of Blastochloris tepida GI.</title>
        <authorList>
            <person name="Tsukatani Y."/>
            <person name="Mori H."/>
        </authorList>
    </citation>
    <scope>NUCLEOTIDE SEQUENCE [LARGE SCALE GENOMIC DNA]</scope>
    <source>
        <strain evidence="4 5">GI</strain>
    </source>
</reference>
<keyword evidence="2" id="KW-0012">Acyltransferase</keyword>
<evidence type="ECO:0000256" key="1">
    <source>
        <dbReference type="ARBA" id="ARBA00022679"/>
    </source>
</evidence>
<evidence type="ECO:0000313" key="4">
    <source>
        <dbReference type="EMBL" id="BBF91751.1"/>
    </source>
</evidence>